<dbReference type="Proteomes" id="UP001385809">
    <property type="component" value="Unassembled WGS sequence"/>
</dbReference>
<proteinExistence type="predicted"/>
<reference evidence="3 4" key="1">
    <citation type="submission" date="2024-03" db="EMBL/GenBank/DDBJ databases">
        <title>Actinomycetospora sp. OC33-EN08, a novel actinomycete isolated from wild orchid (Aerides multiflora).</title>
        <authorList>
            <person name="Suriyachadkun C."/>
        </authorList>
    </citation>
    <scope>NUCLEOTIDE SEQUENCE [LARGE SCALE GENOMIC DNA]</scope>
    <source>
        <strain evidence="3 4">OC33-EN08</strain>
    </source>
</reference>
<evidence type="ECO:0000259" key="2">
    <source>
        <dbReference type="Pfam" id="PF00188"/>
    </source>
</evidence>
<evidence type="ECO:0000256" key="1">
    <source>
        <dbReference type="SAM" id="SignalP"/>
    </source>
</evidence>
<dbReference type="CDD" id="cd05379">
    <property type="entry name" value="CAP_bacterial"/>
    <property type="match status" value="1"/>
</dbReference>
<dbReference type="EMBL" id="JBBEGN010000016">
    <property type="protein sequence ID" value="MEJ2870788.1"/>
    <property type="molecule type" value="Genomic_DNA"/>
</dbReference>
<name>A0ABU8MWK0_9PSEU</name>
<dbReference type="InterPro" id="IPR014044">
    <property type="entry name" value="CAP_dom"/>
</dbReference>
<dbReference type="PANTHER" id="PTHR31157">
    <property type="entry name" value="SCP DOMAIN-CONTAINING PROTEIN"/>
    <property type="match status" value="1"/>
</dbReference>
<keyword evidence="1" id="KW-0732">Signal</keyword>
<dbReference type="Gene3D" id="3.40.33.10">
    <property type="entry name" value="CAP"/>
    <property type="match status" value="1"/>
</dbReference>
<evidence type="ECO:0000313" key="4">
    <source>
        <dbReference type="Proteomes" id="UP001385809"/>
    </source>
</evidence>
<protein>
    <submittedName>
        <fullName evidence="3">CAP domain-containing protein</fullName>
    </submittedName>
</protein>
<evidence type="ECO:0000313" key="3">
    <source>
        <dbReference type="EMBL" id="MEJ2870788.1"/>
    </source>
</evidence>
<dbReference type="Pfam" id="PF00188">
    <property type="entry name" value="CAP"/>
    <property type="match status" value="1"/>
</dbReference>
<sequence>MSHDEQSLPTTGPGRTTAGLLAAVLAVLAGLTVLAPGASAAPAPTAAPTAVTPTQAAQLTKVVALTNQYRQQNGCQALTRDTRADTSAQRHADWMNQTGTFSHTGANGSSFVDRMKAAGYPTPGGENIAQGQRDAQAVMTAWMNSPGHRANILNCRFTKIGVGLAGTKNYWVQNFGY</sequence>
<organism evidence="3 4">
    <name type="scientific">Actinomycetospora aurantiaca</name>
    <dbReference type="NCBI Taxonomy" id="3129233"/>
    <lineage>
        <taxon>Bacteria</taxon>
        <taxon>Bacillati</taxon>
        <taxon>Actinomycetota</taxon>
        <taxon>Actinomycetes</taxon>
        <taxon>Pseudonocardiales</taxon>
        <taxon>Pseudonocardiaceae</taxon>
        <taxon>Actinomycetospora</taxon>
    </lineage>
</organism>
<dbReference type="PANTHER" id="PTHR31157:SF1">
    <property type="entry name" value="SCP DOMAIN-CONTAINING PROTEIN"/>
    <property type="match status" value="1"/>
</dbReference>
<comment type="caution">
    <text evidence="3">The sequence shown here is derived from an EMBL/GenBank/DDBJ whole genome shotgun (WGS) entry which is preliminary data.</text>
</comment>
<keyword evidence="4" id="KW-1185">Reference proteome</keyword>
<dbReference type="InterPro" id="IPR035940">
    <property type="entry name" value="CAP_sf"/>
</dbReference>
<gene>
    <name evidence="3" type="ORF">WCD74_23705</name>
</gene>
<dbReference type="SUPFAM" id="SSF55797">
    <property type="entry name" value="PR-1-like"/>
    <property type="match status" value="1"/>
</dbReference>
<dbReference type="RefSeq" id="WP_337697360.1">
    <property type="nucleotide sequence ID" value="NZ_JBBEGN010000016.1"/>
</dbReference>
<feature type="domain" description="SCP" evidence="2">
    <location>
        <begin position="64"/>
        <end position="175"/>
    </location>
</feature>
<feature type="chain" id="PRO_5047024493" evidence="1">
    <location>
        <begin position="41"/>
        <end position="177"/>
    </location>
</feature>
<accession>A0ABU8MWK0</accession>
<feature type="signal peptide" evidence="1">
    <location>
        <begin position="1"/>
        <end position="40"/>
    </location>
</feature>